<evidence type="ECO:0000256" key="6">
    <source>
        <dbReference type="ARBA" id="ARBA00022741"/>
    </source>
</evidence>
<evidence type="ECO:0000259" key="10">
    <source>
        <dbReference type="Pfam" id="PF02463"/>
    </source>
</evidence>
<evidence type="ECO:0000256" key="4">
    <source>
        <dbReference type="ARBA" id="ARBA00022490"/>
    </source>
</evidence>
<keyword evidence="9" id="KW-0742">SOS response</keyword>
<evidence type="ECO:0000256" key="7">
    <source>
        <dbReference type="ARBA" id="ARBA00022840"/>
    </source>
</evidence>
<evidence type="ECO:0000256" key="1">
    <source>
        <dbReference type="ARBA" id="ARBA00004496"/>
    </source>
</evidence>
<dbReference type="PROSITE" id="PS00617">
    <property type="entry name" value="RECF_1"/>
    <property type="match status" value="1"/>
</dbReference>
<dbReference type="InterPro" id="IPR018078">
    <property type="entry name" value="DNA-binding_RecF_CS"/>
</dbReference>
<keyword evidence="6 9" id="KW-0547">Nucleotide-binding</keyword>
<dbReference type="AlphaFoldDB" id="A0A1F7J2T2"/>
<feature type="domain" description="RecF/RecN/SMC N-terminal" evidence="10">
    <location>
        <begin position="3"/>
        <end position="339"/>
    </location>
</feature>
<dbReference type="Pfam" id="PF02463">
    <property type="entry name" value="SMC_N"/>
    <property type="match status" value="1"/>
</dbReference>
<keyword evidence="9" id="KW-0227">DNA damage</keyword>
<dbReference type="GO" id="GO:0000731">
    <property type="term" value="P:DNA synthesis involved in DNA repair"/>
    <property type="evidence" value="ECO:0007669"/>
    <property type="project" value="TreeGrafter"/>
</dbReference>
<dbReference type="GO" id="GO:0005524">
    <property type="term" value="F:ATP binding"/>
    <property type="evidence" value="ECO:0007669"/>
    <property type="project" value="UniProtKB-UniRule"/>
</dbReference>
<dbReference type="PANTHER" id="PTHR32182">
    <property type="entry name" value="DNA REPLICATION AND REPAIR PROTEIN RECF"/>
    <property type="match status" value="1"/>
</dbReference>
<evidence type="ECO:0000256" key="9">
    <source>
        <dbReference type="HAMAP-Rule" id="MF_00365"/>
    </source>
</evidence>
<name>A0A1F7J2T2_9BACT</name>
<dbReference type="InterPro" id="IPR027417">
    <property type="entry name" value="P-loop_NTPase"/>
</dbReference>
<dbReference type="InterPro" id="IPR003395">
    <property type="entry name" value="RecF/RecN/SMC_N"/>
</dbReference>
<dbReference type="SUPFAM" id="SSF52540">
    <property type="entry name" value="P-loop containing nucleoside triphosphate hydrolases"/>
    <property type="match status" value="1"/>
</dbReference>
<keyword evidence="5 9" id="KW-0235">DNA replication</keyword>
<evidence type="ECO:0000256" key="8">
    <source>
        <dbReference type="ARBA" id="ARBA00023125"/>
    </source>
</evidence>
<comment type="caution">
    <text evidence="11">The sequence shown here is derived from an EMBL/GenBank/DDBJ whole genome shotgun (WGS) entry which is preliminary data.</text>
</comment>
<evidence type="ECO:0000256" key="3">
    <source>
        <dbReference type="ARBA" id="ARBA00020170"/>
    </source>
</evidence>
<evidence type="ECO:0000256" key="2">
    <source>
        <dbReference type="ARBA" id="ARBA00008016"/>
    </source>
</evidence>
<dbReference type="GO" id="GO:0009432">
    <property type="term" value="P:SOS response"/>
    <property type="evidence" value="ECO:0007669"/>
    <property type="project" value="UniProtKB-UniRule"/>
</dbReference>
<proteinExistence type="inferred from homology"/>
<comment type="subcellular location">
    <subcellularLocation>
        <location evidence="1 9">Cytoplasm</location>
    </subcellularLocation>
</comment>
<dbReference type="GO" id="GO:0006260">
    <property type="term" value="P:DNA replication"/>
    <property type="evidence" value="ECO:0007669"/>
    <property type="project" value="UniProtKB-UniRule"/>
</dbReference>
<gene>
    <name evidence="9" type="primary">recF</name>
    <name evidence="11" type="ORF">A3B50_00740</name>
</gene>
<dbReference type="GO" id="GO:0003697">
    <property type="term" value="F:single-stranded DNA binding"/>
    <property type="evidence" value="ECO:0007669"/>
    <property type="project" value="UniProtKB-UniRule"/>
</dbReference>
<dbReference type="InterPro" id="IPR042174">
    <property type="entry name" value="RecF_2"/>
</dbReference>
<dbReference type="HAMAP" id="MF_00365">
    <property type="entry name" value="RecF"/>
    <property type="match status" value="1"/>
</dbReference>
<dbReference type="NCBIfam" id="TIGR00611">
    <property type="entry name" value="recf"/>
    <property type="match status" value="1"/>
</dbReference>
<keyword evidence="4 9" id="KW-0963">Cytoplasm</keyword>
<dbReference type="Gene3D" id="3.40.50.300">
    <property type="entry name" value="P-loop containing nucleotide triphosphate hydrolases"/>
    <property type="match status" value="1"/>
</dbReference>
<dbReference type="InterPro" id="IPR001238">
    <property type="entry name" value="DNA-binding_RecF"/>
</dbReference>
<dbReference type="Gene3D" id="1.20.1050.90">
    <property type="entry name" value="RecF/RecN/SMC, N-terminal domain"/>
    <property type="match status" value="1"/>
</dbReference>
<protein>
    <recommendedName>
        <fullName evidence="3 9">DNA replication and repair protein RecF</fullName>
    </recommendedName>
</protein>
<comment type="similarity">
    <text evidence="2 9">Belongs to the RecF family.</text>
</comment>
<feature type="binding site" evidence="9">
    <location>
        <begin position="30"/>
        <end position="37"/>
    </location>
    <ligand>
        <name>ATP</name>
        <dbReference type="ChEBI" id="CHEBI:30616"/>
    </ligand>
</feature>
<dbReference type="PANTHER" id="PTHR32182:SF0">
    <property type="entry name" value="DNA REPLICATION AND REPAIR PROTEIN RECF"/>
    <property type="match status" value="1"/>
</dbReference>
<keyword evidence="9" id="KW-0234">DNA repair</keyword>
<accession>A0A1F7J2T2</accession>
<organism evidence="11 12">
    <name type="scientific">Candidatus Roizmanbacteria bacterium RIFCSPLOWO2_01_FULL_40_42</name>
    <dbReference type="NCBI Taxonomy" id="1802066"/>
    <lineage>
        <taxon>Bacteria</taxon>
        <taxon>Candidatus Roizmaniibacteriota</taxon>
    </lineage>
</organism>
<evidence type="ECO:0000313" key="11">
    <source>
        <dbReference type="EMBL" id="OGK49923.1"/>
    </source>
</evidence>
<evidence type="ECO:0000256" key="5">
    <source>
        <dbReference type="ARBA" id="ARBA00022705"/>
    </source>
</evidence>
<dbReference type="EMBL" id="MGAQ01000023">
    <property type="protein sequence ID" value="OGK49923.1"/>
    <property type="molecule type" value="Genomic_DNA"/>
</dbReference>
<keyword evidence="8 9" id="KW-0238">DNA-binding</keyword>
<evidence type="ECO:0000313" key="12">
    <source>
        <dbReference type="Proteomes" id="UP000178558"/>
    </source>
</evidence>
<dbReference type="Proteomes" id="UP000178558">
    <property type="component" value="Unassembled WGS sequence"/>
</dbReference>
<dbReference type="GO" id="GO:0005737">
    <property type="term" value="C:cytoplasm"/>
    <property type="evidence" value="ECO:0007669"/>
    <property type="project" value="UniProtKB-SubCell"/>
</dbReference>
<comment type="function">
    <text evidence="9">The RecF protein is involved in DNA metabolism; it is required for DNA replication and normal SOS inducibility. RecF binds preferentially to single-stranded, linear DNA. It also seems to bind ATP.</text>
</comment>
<reference evidence="11 12" key="1">
    <citation type="journal article" date="2016" name="Nat. Commun.">
        <title>Thousands of microbial genomes shed light on interconnected biogeochemical processes in an aquifer system.</title>
        <authorList>
            <person name="Anantharaman K."/>
            <person name="Brown C.T."/>
            <person name="Hug L.A."/>
            <person name="Sharon I."/>
            <person name="Castelle C.J."/>
            <person name="Probst A.J."/>
            <person name="Thomas B.C."/>
            <person name="Singh A."/>
            <person name="Wilkins M.J."/>
            <person name="Karaoz U."/>
            <person name="Brodie E.L."/>
            <person name="Williams K.H."/>
            <person name="Hubbard S.S."/>
            <person name="Banfield J.F."/>
        </authorList>
    </citation>
    <scope>NUCLEOTIDE SEQUENCE [LARGE SCALE GENOMIC DNA]</scope>
</reference>
<sequence length="352" mass="41707">MTLKKISLTNFRNFREKAVSFNPELTIIIGENAKGKTNLLEAVHFIVNGVGFRESKEVELLYFDSNEHATVEAEFEEEGAKKTFRTVLVKKNQDEAARVEKSFFVGRTKKRQFQYRQELLSAVLFTPQQIEILTGSPDKRREYFNKLISLYDYEYKKRLDNYEKALRRRNKVLEKYIDRKQVEKELTFWDDYLEGEASYVTTKRQEYLKFLNDNPKIDSKSFHIEYQKNEFSKKRIQEVREIELNARRTVIGPQKDEFQISLQGSRDKNVHRFGSRSEQRLTILWLKLCEVLYCTQNTGKEPILLFDDIFSELDVKNRKLIFALIKSHQTVLTTTEEEILPIAKVQKSIIRI</sequence>
<dbReference type="GO" id="GO:0006302">
    <property type="term" value="P:double-strand break repair"/>
    <property type="evidence" value="ECO:0007669"/>
    <property type="project" value="TreeGrafter"/>
</dbReference>
<keyword evidence="7 9" id="KW-0067">ATP-binding</keyword>